<keyword evidence="2" id="KW-1003">Cell membrane</keyword>
<evidence type="ECO:0000256" key="1">
    <source>
        <dbReference type="ARBA" id="ARBA00004236"/>
    </source>
</evidence>
<dbReference type="SUPFAM" id="SSF53448">
    <property type="entry name" value="Nucleotide-diphospho-sugar transferases"/>
    <property type="match status" value="1"/>
</dbReference>
<dbReference type="InterPro" id="IPR001173">
    <property type="entry name" value="Glyco_trans_2-like"/>
</dbReference>
<name>A0A1E5QC46_9PROT</name>
<dbReference type="GO" id="GO:0005886">
    <property type="term" value="C:plasma membrane"/>
    <property type="evidence" value="ECO:0007669"/>
    <property type="project" value="UniProtKB-SubCell"/>
</dbReference>
<gene>
    <name evidence="7" type="ORF">BEN30_02140</name>
</gene>
<keyword evidence="4" id="KW-0808">Transferase</keyword>
<organism evidence="7 8">
    <name type="scientific">Magnetovibrio blakemorei</name>
    <dbReference type="NCBI Taxonomy" id="28181"/>
    <lineage>
        <taxon>Bacteria</taxon>
        <taxon>Pseudomonadati</taxon>
        <taxon>Pseudomonadota</taxon>
        <taxon>Alphaproteobacteria</taxon>
        <taxon>Rhodospirillales</taxon>
        <taxon>Magnetovibrionaceae</taxon>
        <taxon>Magnetovibrio</taxon>
    </lineage>
</organism>
<evidence type="ECO:0000313" key="7">
    <source>
        <dbReference type="EMBL" id="OEJ69658.1"/>
    </source>
</evidence>
<dbReference type="Proteomes" id="UP000095347">
    <property type="component" value="Unassembled WGS sequence"/>
</dbReference>
<dbReference type="InterPro" id="IPR029044">
    <property type="entry name" value="Nucleotide-diphossugar_trans"/>
</dbReference>
<evidence type="ECO:0000313" key="8">
    <source>
        <dbReference type="Proteomes" id="UP000095347"/>
    </source>
</evidence>
<dbReference type="GO" id="GO:0016757">
    <property type="term" value="F:glycosyltransferase activity"/>
    <property type="evidence" value="ECO:0007669"/>
    <property type="project" value="UniProtKB-KW"/>
</dbReference>
<feature type="domain" description="Glycosyltransferase 2-like" evidence="6">
    <location>
        <begin position="3"/>
        <end position="102"/>
    </location>
</feature>
<keyword evidence="3" id="KW-0328">Glycosyltransferase</keyword>
<accession>A0A1E5QC46</accession>
<comment type="subcellular location">
    <subcellularLocation>
        <location evidence="1">Cell membrane</location>
    </subcellularLocation>
</comment>
<evidence type="ECO:0000256" key="5">
    <source>
        <dbReference type="ARBA" id="ARBA00023136"/>
    </source>
</evidence>
<dbReference type="OrthoDB" id="5291101at2"/>
<dbReference type="Gene3D" id="3.90.550.10">
    <property type="entry name" value="Spore Coat Polysaccharide Biosynthesis Protein SpsA, Chain A"/>
    <property type="match status" value="1"/>
</dbReference>
<dbReference type="PANTHER" id="PTHR43646">
    <property type="entry name" value="GLYCOSYLTRANSFERASE"/>
    <property type="match status" value="1"/>
</dbReference>
<dbReference type="CDD" id="cd02522">
    <property type="entry name" value="GT_2_like_a"/>
    <property type="match status" value="1"/>
</dbReference>
<evidence type="ECO:0000259" key="6">
    <source>
        <dbReference type="Pfam" id="PF00535"/>
    </source>
</evidence>
<keyword evidence="5" id="KW-0472">Membrane</keyword>
<dbReference type="Pfam" id="PF00535">
    <property type="entry name" value="Glycos_transf_2"/>
    <property type="match status" value="1"/>
</dbReference>
<evidence type="ECO:0000256" key="2">
    <source>
        <dbReference type="ARBA" id="ARBA00022475"/>
    </source>
</evidence>
<protein>
    <recommendedName>
        <fullName evidence="6">Glycosyltransferase 2-like domain-containing protein</fullName>
    </recommendedName>
</protein>
<evidence type="ECO:0000256" key="3">
    <source>
        <dbReference type="ARBA" id="ARBA00022676"/>
    </source>
</evidence>
<dbReference type="RefSeq" id="WP_069956375.1">
    <property type="nucleotide sequence ID" value="NZ_MCGG01000002.1"/>
</dbReference>
<dbReference type="AlphaFoldDB" id="A0A1E5QC46"/>
<evidence type="ECO:0000256" key="4">
    <source>
        <dbReference type="ARBA" id="ARBA00022679"/>
    </source>
</evidence>
<sequence>MLSIIIPTLNAEATVDRTLQSLRASSTLINEVLVIDGGSTDDTARIATQHDTKLIVCTPGRGRQLARGAAEAQSPWMLFLHADSILPKGWEAIVNRFTAPERHQQLAAYFRLDFDTHSGGAKRVALLANWRAQALNLPYGDQGLLIHRSLYDEVGGYVPEQAIMEDVDLVRRIGPMRLRRLNATLQTSAQRYQTGGWWARPLRNLTCLGLYLLGASQSILLRLYR</sequence>
<dbReference type="EMBL" id="MCGG01000002">
    <property type="protein sequence ID" value="OEJ69658.1"/>
    <property type="molecule type" value="Genomic_DNA"/>
</dbReference>
<comment type="caution">
    <text evidence="7">The sequence shown here is derived from an EMBL/GenBank/DDBJ whole genome shotgun (WGS) entry which is preliminary data.</text>
</comment>
<dbReference type="PANTHER" id="PTHR43646:SF2">
    <property type="entry name" value="GLYCOSYLTRANSFERASE 2-LIKE DOMAIN-CONTAINING PROTEIN"/>
    <property type="match status" value="1"/>
</dbReference>
<proteinExistence type="predicted"/>
<keyword evidence="8" id="KW-1185">Reference proteome</keyword>
<dbReference type="STRING" id="28181.BEN30_02140"/>
<dbReference type="InterPro" id="IPR026461">
    <property type="entry name" value="Trfase_2_rSAM/seldom_assoc"/>
</dbReference>
<dbReference type="NCBIfam" id="TIGR04283">
    <property type="entry name" value="glyco_like_mftF"/>
    <property type="match status" value="1"/>
</dbReference>
<reference evidence="8" key="1">
    <citation type="submission" date="2016-07" db="EMBL/GenBank/DDBJ databases">
        <authorList>
            <person name="Florea S."/>
            <person name="Webb J.S."/>
            <person name="Jaromczyk J."/>
            <person name="Schardl C.L."/>
        </authorList>
    </citation>
    <scope>NUCLEOTIDE SEQUENCE [LARGE SCALE GENOMIC DNA]</scope>
    <source>
        <strain evidence="8">MV-1</strain>
    </source>
</reference>